<dbReference type="RefSeq" id="WP_181070323.1">
    <property type="nucleotide sequence ID" value="NZ_JAAMRF010000003.1"/>
</dbReference>
<dbReference type="EMBL" id="JAAMRF010000003">
    <property type="protein sequence ID" value="MBA1273411.1"/>
    <property type="molecule type" value="Genomic_DNA"/>
</dbReference>
<organism evidence="2 3">
    <name type="scientific">Stutzerimonas azotifigens</name>
    <dbReference type="NCBI Taxonomy" id="291995"/>
    <lineage>
        <taxon>Bacteria</taxon>
        <taxon>Pseudomonadati</taxon>
        <taxon>Pseudomonadota</taxon>
        <taxon>Gammaproteobacteria</taxon>
        <taxon>Pseudomonadales</taxon>
        <taxon>Pseudomonadaceae</taxon>
        <taxon>Stutzerimonas</taxon>
    </lineage>
</organism>
<feature type="region of interest" description="Disordered" evidence="1">
    <location>
        <begin position="142"/>
        <end position="176"/>
    </location>
</feature>
<reference evidence="2 3" key="1">
    <citation type="submission" date="2020-02" db="EMBL/GenBank/DDBJ databases">
        <title>Synteny-based analysis reveals conserved mechanism for high triclosan tolerance in Pseudomonas, as well as instances of horizontal transfer.</title>
        <authorList>
            <person name="Mcfarland A.G."/>
            <person name="Bertucci H.K."/>
            <person name="Litmann E."/>
            <person name="Shen J."/>
            <person name="Huttenhower C."/>
            <person name="Hartmann E.M."/>
        </authorList>
    </citation>
    <scope>NUCLEOTIDE SEQUENCE [LARGE SCALE GENOMIC DNA]</scope>
    <source>
        <strain evidence="2 3">115A1</strain>
    </source>
</reference>
<keyword evidence="3" id="KW-1185">Reference proteome</keyword>
<dbReference type="Proteomes" id="UP000786387">
    <property type="component" value="Unassembled WGS sequence"/>
</dbReference>
<evidence type="ECO:0000313" key="3">
    <source>
        <dbReference type="Proteomes" id="UP000786387"/>
    </source>
</evidence>
<protein>
    <recommendedName>
        <fullName evidence="4">Zinc ribbon domain-containing protein</fullName>
    </recommendedName>
</protein>
<name>A0ABR5YZR6_9GAMM</name>
<evidence type="ECO:0000256" key="1">
    <source>
        <dbReference type="SAM" id="MobiDB-lite"/>
    </source>
</evidence>
<feature type="compositionally biased region" description="Low complexity" evidence="1">
    <location>
        <begin position="143"/>
        <end position="161"/>
    </location>
</feature>
<sequence length="192" mass="20647">MQDTQYKVVFSGEIMPGMTLDAVKDNLALLFKSDRSRIDGLFGKGPVALKRELREDEAEKYLGALQRAGAQAHKEIDFAASLTLVDSESAETAEAAQLQTMECPKCGHGQPKAIECSACGIVIEKYLARQALLKERAQAEALTPTVVPSPSDGSSDSPHGGPQEDSSLQGNEIKPLTIKDRIGRLLSLLPGR</sequence>
<gene>
    <name evidence="2" type="ORF">G7026_08600</name>
</gene>
<evidence type="ECO:0008006" key="4">
    <source>
        <dbReference type="Google" id="ProtNLM"/>
    </source>
</evidence>
<proteinExistence type="predicted"/>
<accession>A0ABR5YZR6</accession>
<comment type="caution">
    <text evidence="2">The sequence shown here is derived from an EMBL/GenBank/DDBJ whole genome shotgun (WGS) entry which is preliminary data.</text>
</comment>
<evidence type="ECO:0000313" key="2">
    <source>
        <dbReference type="EMBL" id="MBA1273411.1"/>
    </source>
</evidence>